<feature type="region of interest" description="Disordered" evidence="1">
    <location>
        <begin position="1"/>
        <end position="80"/>
    </location>
</feature>
<accession>A0A485L645</accession>
<feature type="compositionally biased region" description="Low complexity" evidence="1">
    <location>
        <begin position="333"/>
        <end position="345"/>
    </location>
</feature>
<dbReference type="EMBL" id="CAADRA010005930">
    <property type="protein sequence ID" value="VFT93411.1"/>
    <property type="molecule type" value="Genomic_DNA"/>
</dbReference>
<sequence length="415" mass="46400">MPPPRRGRVAAAKATTIHVPTSRRGASKDAPKDGQMKRPRELGNSRLKKGSCKKGQPRANVPTKDTTHQAQRHQTRKKRLNEELAQEANAFFLKLLMETPLDTVPRKHGLSAPPNKRPPKKTRSRETISLGEERRILTYDDDDSVELSRNFPPKACDDVISCPAQHERQHVKLPNHADEVDMDISGDSIDISIDNLQESHEFTQATTAPLHNFDDPFFESITFASTSPPPNIRHRESSPSYSMSSFSSPEGPPLSPLAIPSTPPPPLRRLSFDQPIVSQRKSAQPKSHRKAPRTSKSGQKRPEEKSTRNPSSRKQRAKSTTKAPSITTRRTASPKQPLPKQSLPKSARRSKPIKKQPPPDDTRPRQPVKKWHPLDVRAPLAARLAYKNPFRDGIPGGGVRVNQNPLCSLQQLFMI</sequence>
<reference evidence="2" key="2">
    <citation type="submission" date="2019-06" db="EMBL/GenBank/DDBJ databases">
        <title>Genomics analysis of Aphanomyces spp. identifies a new class of oomycete effector associated with host adaptation.</title>
        <authorList>
            <person name="Gaulin E."/>
        </authorList>
    </citation>
    <scope>NUCLEOTIDE SEQUENCE</scope>
    <source>
        <strain evidence="2">CBS 578.67</strain>
    </source>
</reference>
<dbReference type="OrthoDB" id="79939at2759"/>
<evidence type="ECO:0000313" key="3">
    <source>
        <dbReference type="EMBL" id="VFT93411.1"/>
    </source>
</evidence>
<evidence type="ECO:0000313" key="4">
    <source>
        <dbReference type="Proteomes" id="UP000332933"/>
    </source>
</evidence>
<reference evidence="3 4" key="1">
    <citation type="submission" date="2019-03" db="EMBL/GenBank/DDBJ databases">
        <authorList>
            <person name="Gaulin E."/>
            <person name="Dumas B."/>
        </authorList>
    </citation>
    <scope>NUCLEOTIDE SEQUENCE [LARGE SCALE GENOMIC DNA]</scope>
    <source>
        <strain evidence="3">CBS 568.67</strain>
    </source>
</reference>
<dbReference type="Proteomes" id="UP000332933">
    <property type="component" value="Unassembled WGS sequence"/>
</dbReference>
<feature type="region of interest" description="Disordered" evidence="1">
    <location>
        <begin position="103"/>
        <end position="135"/>
    </location>
</feature>
<keyword evidence="4" id="KW-1185">Reference proteome</keyword>
<evidence type="ECO:0000313" key="2">
    <source>
        <dbReference type="EMBL" id="KAF0692272.1"/>
    </source>
</evidence>
<evidence type="ECO:0000256" key="1">
    <source>
        <dbReference type="SAM" id="MobiDB-lite"/>
    </source>
</evidence>
<proteinExistence type="predicted"/>
<dbReference type="AlphaFoldDB" id="A0A485L645"/>
<gene>
    <name evidence="3" type="primary">Aste57867_16640</name>
    <name evidence="2" type="ORF">As57867_016583</name>
    <name evidence="3" type="ORF">ASTE57867_16640</name>
</gene>
<feature type="compositionally biased region" description="Pro residues" evidence="1">
    <location>
        <begin position="250"/>
        <end position="267"/>
    </location>
</feature>
<dbReference type="EMBL" id="VJMH01005909">
    <property type="protein sequence ID" value="KAF0692272.1"/>
    <property type="molecule type" value="Genomic_DNA"/>
</dbReference>
<protein>
    <submittedName>
        <fullName evidence="3">Aste57867_16640 protein</fullName>
    </submittedName>
</protein>
<name>A0A485L645_9STRA</name>
<feature type="compositionally biased region" description="Basic residues" evidence="1">
    <location>
        <begin position="70"/>
        <end position="79"/>
    </location>
</feature>
<feature type="compositionally biased region" description="Polar residues" evidence="1">
    <location>
        <begin position="276"/>
        <end position="285"/>
    </location>
</feature>
<feature type="compositionally biased region" description="Polar residues" evidence="1">
    <location>
        <begin position="320"/>
        <end position="331"/>
    </location>
</feature>
<feature type="compositionally biased region" description="Low complexity" evidence="1">
    <location>
        <begin position="238"/>
        <end position="249"/>
    </location>
</feature>
<organism evidence="3 4">
    <name type="scientific">Aphanomyces stellatus</name>
    <dbReference type="NCBI Taxonomy" id="120398"/>
    <lineage>
        <taxon>Eukaryota</taxon>
        <taxon>Sar</taxon>
        <taxon>Stramenopiles</taxon>
        <taxon>Oomycota</taxon>
        <taxon>Saprolegniomycetes</taxon>
        <taxon>Saprolegniales</taxon>
        <taxon>Verrucalvaceae</taxon>
        <taxon>Aphanomyces</taxon>
    </lineage>
</organism>
<feature type="compositionally biased region" description="Basic and acidic residues" evidence="1">
    <location>
        <begin position="26"/>
        <end position="43"/>
    </location>
</feature>
<feature type="compositionally biased region" description="Basic residues" evidence="1">
    <location>
        <begin position="46"/>
        <end position="56"/>
    </location>
</feature>
<feature type="region of interest" description="Disordered" evidence="1">
    <location>
        <begin position="220"/>
        <end position="374"/>
    </location>
</feature>